<comment type="similarity">
    <text evidence="2">Belongs to the glycosyl hydrolase 85 family.</text>
</comment>
<evidence type="ECO:0000313" key="11">
    <source>
        <dbReference type="EMBL" id="GAQ78794.1"/>
    </source>
</evidence>
<dbReference type="Gene3D" id="2.60.120.260">
    <property type="entry name" value="Galactose-binding domain-like"/>
    <property type="match status" value="1"/>
</dbReference>
<dbReference type="GO" id="GO:0006491">
    <property type="term" value="P:N-glycan processing"/>
    <property type="evidence" value="ECO:0000318"/>
    <property type="project" value="GO_Central"/>
</dbReference>
<keyword evidence="12" id="KW-1185">Reference proteome</keyword>
<dbReference type="EMBL" id="DF236968">
    <property type="protein sequence ID" value="GAQ78794.1"/>
    <property type="molecule type" value="Genomic_DNA"/>
</dbReference>
<dbReference type="CDD" id="cd06547">
    <property type="entry name" value="GH85_ENGase"/>
    <property type="match status" value="1"/>
</dbReference>
<evidence type="ECO:0000259" key="10">
    <source>
        <dbReference type="Pfam" id="PF03644"/>
    </source>
</evidence>
<dbReference type="Proteomes" id="UP000054558">
    <property type="component" value="Unassembled WGS sequence"/>
</dbReference>
<keyword evidence="6" id="KW-0326">Glycosidase</keyword>
<dbReference type="EC" id="3.2.1.96" evidence="3"/>
<name>A0A1Y1HJR8_KLENI</name>
<dbReference type="AlphaFoldDB" id="A0A1Y1HJR8"/>
<dbReference type="FunFam" id="3.20.20.80:FF:000043">
    <property type="entry name" value="cytosolic endo-beta-N-acetylglucosaminidase"/>
    <property type="match status" value="1"/>
</dbReference>
<reference evidence="11 12" key="1">
    <citation type="journal article" date="2014" name="Nat. Commun.">
        <title>Klebsormidium flaccidum genome reveals primary factors for plant terrestrial adaptation.</title>
        <authorList>
            <person name="Hori K."/>
            <person name="Maruyama F."/>
            <person name="Fujisawa T."/>
            <person name="Togashi T."/>
            <person name="Yamamoto N."/>
            <person name="Seo M."/>
            <person name="Sato S."/>
            <person name="Yamada T."/>
            <person name="Mori H."/>
            <person name="Tajima N."/>
            <person name="Moriyama T."/>
            <person name="Ikeuchi M."/>
            <person name="Watanabe M."/>
            <person name="Wada H."/>
            <person name="Kobayashi K."/>
            <person name="Saito M."/>
            <person name="Masuda T."/>
            <person name="Sasaki-Sekimoto Y."/>
            <person name="Mashiguchi K."/>
            <person name="Awai K."/>
            <person name="Shimojima M."/>
            <person name="Masuda S."/>
            <person name="Iwai M."/>
            <person name="Nobusawa T."/>
            <person name="Narise T."/>
            <person name="Kondo S."/>
            <person name="Saito H."/>
            <person name="Sato R."/>
            <person name="Murakawa M."/>
            <person name="Ihara Y."/>
            <person name="Oshima-Yamada Y."/>
            <person name="Ohtaka K."/>
            <person name="Satoh M."/>
            <person name="Sonobe K."/>
            <person name="Ishii M."/>
            <person name="Ohtani R."/>
            <person name="Kanamori-Sato M."/>
            <person name="Honoki R."/>
            <person name="Miyazaki D."/>
            <person name="Mochizuki H."/>
            <person name="Umetsu J."/>
            <person name="Higashi K."/>
            <person name="Shibata D."/>
            <person name="Kamiya Y."/>
            <person name="Sato N."/>
            <person name="Nakamura Y."/>
            <person name="Tabata S."/>
            <person name="Ida S."/>
            <person name="Kurokawa K."/>
            <person name="Ohta H."/>
        </authorList>
    </citation>
    <scope>NUCLEOTIDE SEQUENCE [LARGE SCALE GENOMIC DNA]</scope>
    <source>
        <strain evidence="11 12">NIES-2285</strain>
    </source>
</reference>
<dbReference type="Gene3D" id="3.20.20.80">
    <property type="entry name" value="Glycosidases"/>
    <property type="match status" value="1"/>
</dbReference>
<accession>A0A1Y1HJR8</accession>
<sequence length="800" mass="87522">MASGSSAGPTAEPLRSLEELQSWTVENLSLDALQNVAQVALLETEEDIASRRHLRARRSASDAVTLNTEASPEKVHRPRLLVCHDLQGGYEDDKLLQGGSNSNAYRIWHWRLIDVFVYFSHHLVTIPPAGWTDAAHRHDVKVLGTFITEWDAGAAICREILSTVESARHVADQLVAIAMHHKFDGWLLNIENKVDLGQIPTLVEFVRYLTETMHAAHPLGEVIWYDSVTTKGELKWQDSLTPLNAPFFAAADGLFVNYTWKAGTPEACALAANRRAPDVYMGVDVFGRGTFGGGGYHADTALAAARSAGVSAALFAPAWVIENPHEAGPNFEEAQEKFWGLVQRCWPAAHPAVTRLPFESDFNQAVGRSLRSDGALVSDRPWNNMARQSVQPLHHAAQIRSAKKRTTLEAGVSFESAFNGGSSYEVRGRLEKGDFAAVRLFDCSLELNPSKSLTISFTVSALPDSHVALLLRIRSADNKTLTIVCSSASAIPAGELKYEMTGRSNVQGTASGETRAAGNDASGTRSGQSVGIAQNSMKPGGMAEQSSTDRRGMQLEAEDRGGSAEHFERSNSLRRQEPGESRAEMSVVNSDGGQFFGGREESASLQSGELHSISWASFRSLESQTNGWQTFVFHAEAGLTGRLTNIGVVCNVGGLLDESDLESVWETMKEHTEDLWVLREREEQNRWGPVENEQKPTVAMDERTADDATDQQNNGKKETGSTRGTVTNQTSESLQPEIKEPSMGSELGRRMLRGSARNVESHEERASHVDGRPAEDHAARDDNNGFRVRLGHVALQYLSN</sequence>
<proteinExistence type="inferred from homology"/>
<dbReference type="GO" id="GO:0033925">
    <property type="term" value="F:mannosyl-glycoprotein endo-beta-N-acetylglucosaminidase activity"/>
    <property type="evidence" value="ECO:0000318"/>
    <property type="project" value="GO_Central"/>
</dbReference>
<feature type="region of interest" description="Disordered" evidence="9">
    <location>
        <begin position="505"/>
        <end position="603"/>
    </location>
</feature>
<gene>
    <name evidence="11" type="ORF">KFL_000190130</name>
</gene>
<feature type="compositionally biased region" description="Polar residues" evidence="9">
    <location>
        <begin position="721"/>
        <end position="734"/>
    </location>
</feature>
<dbReference type="STRING" id="105231.A0A1Y1HJR8"/>
<evidence type="ECO:0000256" key="9">
    <source>
        <dbReference type="SAM" id="MobiDB-lite"/>
    </source>
</evidence>
<comment type="catalytic activity">
    <reaction evidence="7">
        <text>an N(4)-(oligosaccharide-(1-&gt;3)-[oligosaccharide-(1-&gt;6)]-beta-D-Man-(1-&gt;4)-beta-D-GlcNAc-(1-&gt;4)-alpha-D-GlcNAc)-L-asparaginyl-[protein] + H2O = an oligosaccharide-(1-&gt;3)-[oligosaccharide-(1-&gt;6)]-beta-D-Man-(1-&gt;4)-D-GlcNAc + N(4)-(N-acetyl-beta-D-glucosaminyl)-L-asparaginyl-[protein]</text>
        <dbReference type="Rhea" id="RHEA:73067"/>
        <dbReference type="Rhea" id="RHEA-COMP:12603"/>
        <dbReference type="Rhea" id="RHEA-COMP:18176"/>
        <dbReference type="ChEBI" id="CHEBI:15377"/>
        <dbReference type="ChEBI" id="CHEBI:132248"/>
        <dbReference type="ChEBI" id="CHEBI:192714"/>
        <dbReference type="ChEBI" id="CHEBI:192715"/>
        <dbReference type="EC" id="3.2.1.96"/>
    </reaction>
</comment>
<comment type="subcellular location">
    <subcellularLocation>
        <location evidence="1">Cytoplasm</location>
        <location evidence="1">Cytosol</location>
    </subcellularLocation>
</comment>
<feature type="domain" description="Cytosolic endo-beta-N-acetylglucosaminidase TIM barrel" evidence="10">
    <location>
        <begin position="91"/>
        <end position="369"/>
    </location>
</feature>
<evidence type="ECO:0000256" key="6">
    <source>
        <dbReference type="ARBA" id="ARBA00023295"/>
    </source>
</evidence>
<dbReference type="InterPro" id="IPR005201">
    <property type="entry name" value="TIM_ENGase"/>
</dbReference>
<evidence type="ECO:0000256" key="3">
    <source>
        <dbReference type="ARBA" id="ARBA00012566"/>
    </source>
</evidence>
<evidence type="ECO:0000256" key="1">
    <source>
        <dbReference type="ARBA" id="ARBA00004514"/>
    </source>
</evidence>
<evidence type="ECO:0000256" key="7">
    <source>
        <dbReference type="ARBA" id="ARBA00034414"/>
    </source>
</evidence>
<evidence type="ECO:0000313" key="12">
    <source>
        <dbReference type="Proteomes" id="UP000054558"/>
    </source>
</evidence>
<feature type="region of interest" description="Disordered" evidence="9">
    <location>
        <begin position="685"/>
        <end position="783"/>
    </location>
</feature>
<feature type="compositionally biased region" description="Basic and acidic residues" evidence="9">
    <location>
        <begin position="547"/>
        <end position="583"/>
    </location>
</feature>
<dbReference type="OrthoDB" id="284473at2759"/>
<evidence type="ECO:0000256" key="4">
    <source>
        <dbReference type="ARBA" id="ARBA00022490"/>
    </source>
</evidence>
<keyword evidence="5" id="KW-0378">Hydrolase</keyword>
<protein>
    <recommendedName>
        <fullName evidence="3">mannosyl-glycoprotein endo-beta-N-acetylglucosaminidase</fullName>
        <ecNumber evidence="3">3.2.1.96</ecNumber>
    </recommendedName>
</protein>
<organism evidence="11 12">
    <name type="scientific">Klebsormidium nitens</name>
    <name type="common">Green alga</name>
    <name type="synonym">Ulothrix nitens</name>
    <dbReference type="NCBI Taxonomy" id="105231"/>
    <lineage>
        <taxon>Eukaryota</taxon>
        <taxon>Viridiplantae</taxon>
        <taxon>Streptophyta</taxon>
        <taxon>Klebsormidiophyceae</taxon>
        <taxon>Klebsormidiales</taxon>
        <taxon>Klebsormidiaceae</taxon>
        <taxon>Klebsormidium</taxon>
    </lineage>
</organism>
<evidence type="ECO:0000256" key="5">
    <source>
        <dbReference type="ARBA" id="ARBA00022801"/>
    </source>
</evidence>
<feature type="compositionally biased region" description="Basic and acidic residues" evidence="9">
    <location>
        <begin position="759"/>
        <end position="783"/>
    </location>
</feature>
<keyword evidence="4" id="KW-0963">Cytoplasm</keyword>
<dbReference type="PANTHER" id="PTHR13246">
    <property type="entry name" value="ENDO BETA N-ACETYLGLUCOSAMINIDASE"/>
    <property type="match status" value="1"/>
</dbReference>
<dbReference type="InterPro" id="IPR032979">
    <property type="entry name" value="ENGase"/>
</dbReference>
<evidence type="ECO:0000256" key="8">
    <source>
        <dbReference type="ARBA" id="ARBA00060018"/>
    </source>
</evidence>
<comment type="function">
    <text evidence="8">Endoglycosidase that releases N-glycans from glycoproteins by cleaving the beta-1,4-glycosidic bond in the N,N'-diacetylchitobiose core. Involved in the production of high-mannose type N-glycans during plant development and fruit maturation.</text>
</comment>
<dbReference type="Pfam" id="PF03644">
    <property type="entry name" value="Glyco_hydro_85"/>
    <property type="match status" value="1"/>
</dbReference>
<dbReference type="PANTHER" id="PTHR13246:SF1">
    <property type="entry name" value="CYTOSOLIC ENDO-BETA-N-ACETYLGLUCOSAMINIDASE"/>
    <property type="match status" value="1"/>
</dbReference>
<evidence type="ECO:0000256" key="2">
    <source>
        <dbReference type="ARBA" id="ARBA00007849"/>
    </source>
</evidence>
<dbReference type="GO" id="GO:0005829">
    <property type="term" value="C:cytosol"/>
    <property type="evidence" value="ECO:0007669"/>
    <property type="project" value="UniProtKB-SubCell"/>
</dbReference>
<feature type="compositionally biased region" description="Polar residues" evidence="9">
    <location>
        <begin position="521"/>
        <end position="537"/>
    </location>
</feature>